<name>T1BZC5_9ZZZZ</name>
<dbReference type="EMBL" id="AUZX01007700">
    <property type="protein sequence ID" value="EQD58389.1"/>
    <property type="molecule type" value="Genomic_DNA"/>
</dbReference>
<dbReference type="Gene3D" id="3.20.20.70">
    <property type="entry name" value="Aldolase class I"/>
    <property type="match status" value="1"/>
</dbReference>
<reference evidence="1" key="1">
    <citation type="submission" date="2013-08" db="EMBL/GenBank/DDBJ databases">
        <authorList>
            <person name="Mendez C."/>
            <person name="Richter M."/>
            <person name="Ferrer M."/>
            <person name="Sanchez J."/>
        </authorList>
    </citation>
    <scope>NUCLEOTIDE SEQUENCE</scope>
</reference>
<protein>
    <submittedName>
        <fullName evidence="1">Lysine 2,3-aminomutase</fullName>
    </submittedName>
</protein>
<sequence length="45" mass="5039">MDWLRAHPDIDELILSGGDPLSLATAKLAELTDALRDLPQLKRLR</sequence>
<reference evidence="1" key="2">
    <citation type="journal article" date="2014" name="ISME J.">
        <title>Microbial stratification in low pH oxic and suboxic macroscopic growths along an acid mine drainage.</title>
        <authorList>
            <person name="Mendez-Garcia C."/>
            <person name="Mesa V."/>
            <person name="Sprenger R.R."/>
            <person name="Richter M."/>
            <person name="Diez M.S."/>
            <person name="Solano J."/>
            <person name="Bargiela R."/>
            <person name="Golyshina O.V."/>
            <person name="Manteca A."/>
            <person name="Ramos J.L."/>
            <person name="Gallego J.R."/>
            <person name="Llorente I."/>
            <person name="Martins Dos Santos V.A."/>
            <person name="Jensen O.N."/>
            <person name="Pelaez A.I."/>
            <person name="Sanchez J."/>
            <person name="Ferrer M."/>
        </authorList>
    </citation>
    <scope>NUCLEOTIDE SEQUENCE</scope>
</reference>
<organism evidence="1">
    <name type="scientific">mine drainage metagenome</name>
    <dbReference type="NCBI Taxonomy" id="410659"/>
    <lineage>
        <taxon>unclassified sequences</taxon>
        <taxon>metagenomes</taxon>
        <taxon>ecological metagenomes</taxon>
    </lineage>
</organism>
<gene>
    <name evidence="1" type="ORF">B1A_10802</name>
</gene>
<evidence type="ECO:0000313" key="1">
    <source>
        <dbReference type="EMBL" id="EQD58389.1"/>
    </source>
</evidence>
<proteinExistence type="predicted"/>
<dbReference type="AlphaFoldDB" id="T1BZC5"/>
<comment type="caution">
    <text evidence="1">The sequence shown here is derived from an EMBL/GenBank/DDBJ whole genome shotgun (WGS) entry which is preliminary data.</text>
</comment>
<dbReference type="InterPro" id="IPR013785">
    <property type="entry name" value="Aldolase_TIM"/>
</dbReference>
<feature type="non-terminal residue" evidence="1">
    <location>
        <position position="45"/>
    </location>
</feature>
<accession>T1BZC5</accession>